<feature type="domain" description="Enhancer of polycomb-like N-terminal" evidence="8">
    <location>
        <begin position="303"/>
        <end position="565"/>
    </location>
</feature>
<feature type="region of interest" description="Disordered" evidence="7">
    <location>
        <begin position="256"/>
        <end position="319"/>
    </location>
</feature>
<name>A0ABR0VR57_REHGL</name>
<evidence type="ECO:0000256" key="7">
    <source>
        <dbReference type="SAM" id="MobiDB-lite"/>
    </source>
</evidence>
<evidence type="ECO:0000256" key="2">
    <source>
        <dbReference type="ARBA" id="ARBA00008035"/>
    </source>
</evidence>
<keyword evidence="10" id="KW-1185">Reference proteome</keyword>
<dbReference type="Proteomes" id="UP001318860">
    <property type="component" value="Unassembled WGS sequence"/>
</dbReference>
<comment type="caution">
    <text evidence="9">The sequence shown here is derived from an EMBL/GenBank/DDBJ whole genome shotgun (WGS) entry which is preliminary data.</text>
</comment>
<evidence type="ECO:0000256" key="4">
    <source>
        <dbReference type="ARBA" id="ARBA00023163"/>
    </source>
</evidence>
<dbReference type="EMBL" id="JABTTQ020000811">
    <property type="protein sequence ID" value="KAK6137735.1"/>
    <property type="molecule type" value="Genomic_DNA"/>
</dbReference>
<evidence type="ECO:0000256" key="6">
    <source>
        <dbReference type="RuleBase" id="RU361124"/>
    </source>
</evidence>
<dbReference type="PANTHER" id="PTHR14898">
    <property type="entry name" value="ENHANCER OF POLYCOMB"/>
    <property type="match status" value="1"/>
</dbReference>
<reference evidence="9 10" key="1">
    <citation type="journal article" date="2021" name="Comput. Struct. Biotechnol. J.">
        <title>De novo genome assembly of the potent medicinal plant Rehmannia glutinosa using nanopore technology.</title>
        <authorList>
            <person name="Ma L."/>
            <person name="Dong C."/>
            <person name="Song C."/>
            <person name="Wang X."/>
            <person name="Zheng X."/>
            <person name="Niu Y."/>
            <person name="Chen S."/>
            <person name="Feng W."/>
        </authorList>
    </citation>
    <scope>NUCLEOTIDE SEQUENCE [LARGE SCALE GENOMIC DNA]</scope>
    <source>
        <strain evidence="9">DH-2019</strain>
    </source>
</reference>
<evidence type="ECO:0000313" key="9">
    <source>
        <dbReference type="EMBL" id="KAK6137735.1"/>
    </source>
</evidence>
<evidence type="ECO:0000313" key="10">
    <source>
        <dbReference type="Proteomes" id="UP001318860"/>
    </source>
</evidence>
<evidence type="ECO:0000256" key="1">
    <source>
        <dbReference type="ARBA" id="ARBA00004123"/>
    </source>
</evidence>
<gene>
    <name evidence="9" type="ORF">DH2020_028519</name>
</gene>
<evidence type="ECO:0000256" key="5">
    <source>
        <dbReference type="ARBA" id="ARBA00023242"/>
    </source>
</evidence>
<protein>
    <recommendedName>
        <fullName evidence="6">Enhancer of polycomb-like protein</fullName>
    </recommendedName>
</protein>
<accession>A0ABR0VR57</accession>
<dbReference type="InterPro" id="IPR019542">
    <property type="entry name" value="Enhancer_polycomb-like_N"/>
</dbReference>
<feature type="compositionally biased region" description="Basic residues" evidence="7">
    <location>
        <begin position="300"/>
        <end position="313"/>
    </location>
</feature>
<feature type="compositionally biased region" description="Basic and acidic residues" evidence="7">
    <location>
        <begin position="59"/>
        <end position="83"/>
    </location>
</feature>
<comment type="similarity">
    <text evidence="2 6">Belongs to the enhancer of polycomb family.</text>
</comment>
<feature type="region of interest" description="Disordered" evidence="7">
    <location>
        <begin position="23"/>
        <end position="86"/>
    </location>
</feature>
<proteinExistence type="inferred from homology"/>
<dbReference type="Pfam" id="PF10513">
    <property type="entry name" value="EPL1"/>
    <property type="match status" value="1"/>
</dbReference>
<sequence>MPSVGMRRSTRVFGARVLRSGRRLWTEPQESSKNARTDHVENQWAELLENPADGGEDAGDLRKDTRQENENENAEPRTEERGSSEGVVEVKNVDRIMSQRLAVVVNQSSYECGCWITCFLTSVLSYMTRVRIGVRRLSTFLLSKPIFDAYSSRGVLFLQDSVTAKNPSICIISGSRSLIPLFSVNLSAIPSLFVHMQTSMYLRFAHMACLLVARSLDVYEKDDEVTDVDNDAEEPSYEFPSLTEQQDCIAIASQISSGRDSKMDSSSCNDNSVRKEHSHSAVGVTKSALRNLQSRNSRNIQKRRSSLRRKRGRPPTFRAQKASGTLAADFFRIRQEGVQFSAAASNRLLRSSNKSRPIANIKELKSTPRVLTQDVRASGCSVNLLITESDKCYREEGATITLELSASKQWCLSITKDGMKKYSLTAEKVMRPSCSNRFTHDVIWTVDGGSKLEFFNKQDWLIFKELYKECYDRNILSPAASVIPVPGVQEVFYPVDAYCKPYVRPDSYISVKDDELMRALVKKSANYDMDSDDERWLDKLNDELYSRKEHITTESFELIIDALEKGFHCNPDEQFDEQAAYDFCMHLERREVIQAIHNYWIKKRKQKRTALVKIFQLYQPRRIQVIEVSFAKEKIIQATSKPATIDYDFPITAIAAERDALEQQNNVHKLQEAKAAADRFEGLAILKRQKAQMLMANADLATYKAIMALRIAEAAQNTEAPKTVESFFLG</sequence>
<organism evidence="9 10">
    <name type="scientific">Rehmannia glutinosa</name>
    <name type="common">Chinese foxglove</name>
    <dbReference type="NCBI Taxonomy" id="99300"/>
    <lineage>
        <taxon>Eukaryota</taxon>
        <taxon>Viridiplantae</taxon>
        <taxon>Streptophyta</taxon>
        <taxon>Embryophyta</taxon>
        <taxon>Tracheophyta</taxon>
        <taxon>Spermatophyta</taxon>
        <taxon>Magnoliopsida</taxon>
        <taxon>eudicotyledons</taxon>
        <taxon>Gunneridae</taxon>
        <taxon>Pentapetalae</taxon>
        <taxon>asterids</taxon>
        <taxon>lamiids</taxon>
        <taxon>Lamiales</taxon>
        <taxon>Orobanchaceae</taxon>
        <taxon>Rehmannieae</taxon>
        <taxon>Rehmannia</taxon>
    </lineage>
</organism>
<feature type="compositionally biased region" description="Polar residues" evidence="7">
    <location>
        <begin position="288"/>
        <end position="299"/>
    </location>
</feature>
<keyword evidence="4 6" id="KW-0804">Transcription</keyword>
<evidence type="ECO:0000259" key="8">
    <source>
        <dbReference type="Pfam" id="PF10513"/>
    </source>
</evidence>
<keyword evidence="5 6" id="KW-0539">Nucleus</keyword>
<evidence type="ECO:0000256" key="3">
    <source>
        <dbReference type="ARBA" id="ARBA00023015"/>
    </source>
</evidence>
<dbReference type="InterPro" id="IPR024943">
    <property type="entry name" value="Enhancer_polycomb"/>
</dbReference>
<comment type="subcellular location">
    <subcellularLocation>
        <location evidence="1 6">Nucleus</location>
    </subcellularLocation>
</comment>
<keyword evidence="3 6" id="KW-0805">Transcription regulation</keyword>